<proteinExistence type="predicted"/>
<dbReference type="Pfam" id="PF13411">
    <property type="entry name" value="MerR_1"/>
    <property type="match status" value="1"/>
</dbReference>
<dbReference type="InterPro" id="IPR047057">
    <property type="entry name" value="MerR_fam"/>
</dbReference>
<dbReference type="InterPro" id="IPR009061">
    <property type="entry name" value="DNA-bd_dom_put_sf"/>
</dbReference>
<dbReference type="SMART" id="SM00422">
    <property type="entry name" value="HTH_MERR"/>
    <property type="match status" value="1"/>
</dbReference>
<dbReference type="PANTHER" id="PTHR30204:SF97">
    <property type="entry name" value="MERR FAMILY REGULATORY PROTEIN"/>
    <property type="match status" value="1"/>
</dbReference>
<evidence type="ECO:0000256" key="2">
    <source>
        <dbReference type="SAM" id="Coils"/>
    </source>
</evidence>
<dbReference type="Gene3D" id="1.10.1660.10">
    <property type="match status" value="1"/>
</dbReference>
<evidence type="ECO:0000313" key="6">
    <source>
        <dbReference type="Proteomes" id="UP001500653"/>
    </source>
</evidence>
<sequence>MAAQPSVRPGDERDGTLNAQAGNRGDGSDGFGVRCHVTYAKTSRGREVQVSRRDVERKEAVRIGEIARRSGVSARALRYYEEQALLVPGRSPGGQREYTEDAVQRVRAIQQLYAAGLPSRRIAELLPCMDTDTTTDHQRAMLRAERDRIRAQIDELTATLARLDELVDAADRRGP</sequence>
<dbReference type="InterPro" id="IPR000551">
    <property type="entry name" value="MerR-type_HTH_dom"/>
</dbReference>
<dbReference type="EMBL" id="BAAALN010000001">
    <property type="protein sequence ID" value="GAA1222963.1"/>
    <property type="molecule type" value="Genomic_DNA"/>
</dbReference>
<keyword evidence="2" id="KW-0175">Coiled coil</keyword>
<feature type="region of interest" description="Disordered" evidence="3">
    <location>
        <begin position="1"/>
        <end position="33"/>
    </location>
</feature>
<reference evidence="5 6" key="1">
    <citation type="journal article" date="2019" name="Int. J. Syst. Evol. Microbiol.">
        <title>The Global Catalogue of Microorganisms (GCM) 10K type strain sequencing project: providing services to taxonomists for standard genome sequencing and annotation.</title>
        <authorList>
            <consortium name="The Broad Institute Genomics Platform"/>
            <consortium name="The Broad Institute Genome Sequencing Center for Infectious Disease"/>
            <person name="Wu L."/>
            <person name="Ma J."/>
        </authorList>
    </citation>
    <scope>NUCLEOTIDE SEQUENCE [LARGE SCALE GENOMIC DNA]</scope>
    <source>
        <strain evidence="5 6">JCM 13023</strain>
    </source>
</reference>
<dbReference type="PROSITE" id="PS50937">
    <property type="entry name" value="HTH_MERR_2"/>
    <property type="match status" value="1"/>
</dbReference>
<dbReference type="SUPFAM" id="SSF46955">
    <property type="entry name" value="Putative DNA-binding domain"/>
    <property type="match status" value="1"/>
</dbReference>
<keyword evidence="6" id="KW-1185">Reference proteome</keyword>
<keyword evidence="1" id="KW-0238">DNA-binding</keyword>
<dbReference type="PRINTS" id="PR00040">
    <property type="entry name" value="HTHMERR"/>
</dbReference>
<dbReference type="Proteomes" id="UP001500653">
    <property type="component" value="Unassembled WGS sequence"/>
</dbReference>
<accession>A0ABN1VVS6</accession>
<gene>
    <name evidence="5" type="ORF">GCM10009676_00170</name>
</gene>
<organism evidence="5 6">
    <name type="scientific">Prauserella halophila</name>
    <dbReference type="NCBI Taxonomy" id="185641"/>
    <lineage>
        <taxon>Bacteria</taxon>
        <taxon>Bacillati</taxon>
        <taxon>Actinomycetota</taxon>
        <taxon>Actinomycetes</taxon>
        <taxon>Pseudonocardiales</taxon>
        <taxon>Pseudonocardiaceae</taxon>
        <taxon>Prauserella</taxon>
    </lineage>
</organism>
<evidence type="ECO:0000313" key="5">
    <source>
        <dbReference type="EMBL" id="GAA1222963.1"/>
    </source>
</evidence>
<protein>
    <recommendedName>
        <fullName evidence="4">HTH merR-type domain-containing protein</fullName>
    </recommendedName>
</protein>
<dbReference type="PANTHER" id="PTHR30204">
    <property type="entry name" value="REDOX-CYCLING DRUG-SENSING TRANSCRIPTIONAL ACTIVATOR SOXR"/>
    <property type="match status" value="1"/>
</dbReference>
<evidence type="ECO:0000256" key="1">
    <source>
        <dbReference type="ARBA" id="ARBA00023125"/>
    </source>
</evidence>
<comment type="caution">
    <text evidence="5">The sequence shown here is derived from an EMBL/GenBank/DDBJ whole genome shotgun (WGS) entry which is preliminary data.</text>
</comment>
<name>A0ABN1VVS6_9PSEU</name>
<feature type="domain" description="HTH merR-type" evidence="4">
    <location>
        <begin position="60"/>
        <end position="128"/>
    </location>
</feature>
<evidence type="ECO:0000259" key="4">
    <source>
        <dbReference type="PROSITE" id="PS50937"/>
    </source>
</evidence>
<evidence type="ECO:0000256" key="3">
    <source>
        <dbReference type="SAM" id="MobiDB-lite"/>
    </source>
</evidence>
<feature type="coiled-coil region" evidence="2">
    <location>
        <begin position="139"/>
        <end position="173"/>
    </location>
</feature>